<name>A0AAN9VW61_9ORTH</name>
<reference evidence="1 2" key="1">
    <citation type="submission" date="2024-03" db="EMBL/GenBank/DDBJ databases">
        <title>The genome assembly and annotation of the cricket Gryllus longicercus Weissman &amp; Gray.</title>
        <authorList>
            <person name="Szrajer S."/>
            <person name="Gray D."/>
            <person name="Ylla G."/>
        </authorList>
    </citation>
    <scope>NUCLEOTIDE SEQUENCE [LARGE SCALE GENOMIC DNA]</scope>
    <source>
        <strain evidence="1">DAG 2021-001</strain>
        <tissue evidence="1">Whole body minus gut</tissue>
    </source>
</reference>
<organism evidence="1 2">
    <name type="scientific">Gryllus longicercus</name>
    <dbReference type="NCBI Taxonomy" id="2509291"/>
    <lineage>
        <taxon>Eukaryota</taxon>
        <taxon>Metazoa</taxon>
        <taxon>Ecdysozoa</taxon>
        <taxon>Arthropoda</taxon>
        <taxon>Hexapoda</taxon>
        <taxon>Insecta</taxon>
        <taxon>Pterygota</taxon>
        <taxon>Neoptera</taxon>
        <taxon>Polyneoptera</taxon>
        <taxon>Orthoptera</taxon>
        <taxon>Ensifera</taxon>
        <taxon>Gryllidea</taxon>
        <taxon>Grylloidea</taxon>
        <taxon>Gryllidae</taxon>
        <taxon>Gryllinae</taxon>
        <taxon>Gryllus</taxon>
    </lineage>
</organism>
<dbReference type="Proteomes" id="UP001378592">
    <property type="component" value="Unassembled WGS sequence"/>
</dbReference>
<keyword evidence="2" id="KW-1185">Reference proteome</keyword>
<accession>A0AAN9VW61</accession>
<sequence>MYKLEFCCDVNCIGRKEDSSSRVNGRSSCSQMLIMVYSGEVCSVNHSTDPESTMVYCGIYFFSYLQFRNDTTRNCDCAPSAYMMKCTRMEPAGD</sequence>
<dbReference type="EMBL" id="JAZDUA010000048">
    <property type="protein sequence ID" value="KAK7870996.1"/>
    <property type="molecule type" value="Genomic_DNA"/>
</dbReference>
<comment type="caution">
    <text evidence="1">The sequence shown here is derived from an EMBL/GenBank/DDBJ whole genome shotgun (WGS) entry which is preliminary data.</text>
</comment>
<proteinExistence type="predicted"/>
<gene>
    <name evidence="1" type="ORF">R5R35_012191</name>
</gene>
<evidence type="ECO:0000313" key="2">
    <source>
        <dbReference type="Proteomes" id="UP001378592"/>
    </source>
</evidence>
<evidence type="ECO:0000313" key="1">
    <source>
        <dbReference type="EMBL" id="KAK7870996.1"/>
    </source>
</evidence>
<dbReference type="AlphaFoldDB" id="A0AAN9VW61"/>
<protein>
    <submittedName>
        <fullName evidence="1">Uncharacterized protein</fullName>
    </submittedName>
</protein>